<feature type="compositionally biased region" description="Gly residues" evidence="2">
    <location>
        <begin position="454"/>
        <end position="465"/>
    </location>
</feature>
<dbReference type="GO" id="GO:0036286">
    <property type="term" value="C:eisosome filament"/>
    <property type="evidence" value="ECO:0007669"/>
    <property type="project" value="TreeGrafter"/>
</dbReference>
<dbReference type="GO" id="GO:0005886">
    <property type="term" value="C:plasma membrane"/>
    <property type="evidence" value="ECO:0007669"/>
    <property type="project" value="TreeGrafter"/>
</dbReference>
<protein>
    <recommendedName>
        <fullName evidence="5">Sphingolipid long chain base-responsive protein LSP1</fullName>
    </recommendedName>
</protein>
<feature type="region of interest" description="Disordered" evidence="2">
    <location>
        <begin position="28"/>
        <end position="54"/>
    </location>
</feature>
<feature type="coiled-coil region" evidence="1">
    <location>
        <begin position="169"/>
        <end position="218"/>
    </location>
</feature>
<feature type="compositionally biased region" description="Low complexity" evidence="2">
    <location>
        <begin position="470"/>
        <end position="479"/>
    </location>
</feature>
<feature type="compositionally biased region" description="Basic and acidic residues" evidence="2">
    <location>
        <begin position="480"/>
        <end position="491"/>
    </location>
</feature>
<keyword evidence="1" id="KW-0175">Coiled coil</keyword>
<accession>A0A8H5AVH4</accession>
<dbReference type="OrthoDB" id="5599269at2759"/>
<comment type="caution">
    <text evidence="3">The sequence shown here is derived from an EMBL/GenBank/DDBJ whole genome shotgun (WGS) entry which is preliminary data.</text>
</comment>
<evidence type="ECO:0000313" key="3">
    <source>
        <dbReference type="EMBL" id="KAF5311825.1"/>
    </source>
</evidence>
<dbReference type="InterPro" id="IPR027267">
    <property type="entry name" value="AH/BAR_dom_sf"/>
</dbReference>
<reference evidence="3 4" key="1">
    <citation type="journal article" date="2020" name="ISME J.">
        <title>Uncovering the hidden diversity of litter-decomposition mechanisms in mushroom-forming fungi.</title>
        <authorList>
            <person name="Floudas D."/>
            <person name="Bentzer J."/>
            <person name="Ahren D."/>
            <person name="Johansson T."/>
            <person name="Persson P."/>
            <person name="Tunlid A."/>
        </authorList>
    </citation>
    <scope>NUCLEOTIDE SEQUENCE [LARGE SCALE GENOMIC DNA]</scope>
    <source>
        <strain evidence="3 4">CBS 101986</strain>
    </source>
</reference>
<keyword evidence="4" id="KW-1185">Reference proteome</keyword>
<proteinExistence type="predicted"/>
<dbReference type="PANTHER" id="PTHR31962">
    <property type="entry name" value="SPHINGOLIPID LONG CHAIN BASE-RESPONSIVE PROTEIN PIL1"/>
    <property type="match status" value="1"/>
</dbReference>
<evidence type="ECO:0000256" key="1">
    <source>
        <dbReference type="SAM" id="Coils"/>
    </source>
</evidence>
<dbReference type="EMBL" id="JAACJJ010000056">
    <property type="protein sequence ID" value="KAF5311825.1"/>
    <property type="molecule type" value="Genomic_DNA"/>
</dbReference>
<dbReference type="GO" id="GO:0008289">
    <property type="term" value="F:lipid binding"/>
    <property type="evidence" value="ECO:0007669"/>
    <property type="project" value="TreeGrafter"/>
</dbReference>
<dbReference type="Pfam" id="PF13805">
    <property type="entry name" value="Pil1"/>
    <property type="match status" value="1"/>
</dbReference>
<feature type="compositionally biased region" description="Low complexity" evidence="2">
    <location>
        <begin position="322"/>
        <end position="334"/>
    </location>
</feature>
<feature type="compositionally biased region" description="Basic and acidic residues" evidence="2">
    <location>
        <begin position="522"/>
        <end position="543"/>
    </location>
</feature>
<organism evidence="3 4">
    <name type="scientific">Psilocybe cf. subviscida</name>
    <dbReference type="NCBI Taxonomy" id="2480587"/>
    <lineage>
        <taxon>Eukaryota</taxon>
        <taxon>Fungi</taxon>
        <taxon>Dikarya</taxon>
        <taxon>Basidiomycota</taxon>
        <taxon>Agaricomycotina</taxon>
        <taxon>Agaricomycetes</taxon>
        <taxon>Agaricomycetidae</taxon>
        <taxon>Agaricales</taxon>
        <taxon>Agaricineae</taxon>
        <taxon>Strophariaceae</taxon>
        <taxon>Psilocybe</taxon>
    </lineage>
</organism>
<dbReference type="Gene3D" id="1.20.1270.60">
    <property type="entry name" value="Arfaptin homology (AH) domain/BAR domain"/>
    <property type="match status" value="1"/>
</dbReference>
<evidence type="ECO:0008006" key="5">
    <source>
        <dbReference type="Google" id="ProtNLM"/>
    </source>
</evidence>
<sequence length="570" mass="60294">MPVPQFLSNFADKAQAAVNASPLASHLPASLHGRAGSPDPATQPSANQAAAQGGAKNHTLENIQHQFRSLQQQYISNVSPIQKIVTSEKGVVIDYDNASRNSKAQSKELYTWGQSEADDLKDVTDRLAYLNFVQGSLAGSLSTKLDSARGPFKALRDAETALQPRRNLRASLQAQIARIEHESQKAGDKRIVELREQLHKHELEDQQQEKELELMKRKAVRESERIKWEAIREYGEKLVLLSQAATPIIDVLPSLPPTQASPYTGAQTTGAVRASLQRALDNYKTGHINLPPQASGSELSRSDTRSFGESHASELSSLVDFPQPTTTSHSTPSPGAAMPLPEPYPHHTSAASGGASFPHHVSSPPINPQTLNNSPAPVPNVSPAAATAAPFSPSFVPHGSASPTMPVVEPISLPAAMPTVAETGIPITSPAGGPGPASGSLHNIQAASNTAGPRSGGIPGDGNLPGYGQASLPAAGAAAPHHESALEEKRRLAATYSQQQTSASAGPPPPAFSSAAAGPQTQRHESAEEEKKRLEREERERILHAGGSGPNQDNKPDDADLPPYQEPGQN</sequence>
<feature type="compositionally biased region" description="Basic and acidic residues" evidence="2">
    <location>
        <begin position="300"/>
        <end position="312"/>
    </location>
</feature>
<feature type="compositionally biased region" description="Polar residues" evidence="2">
    <location>
        <begin position="440"/>
        <end position="452"/>
    </location>
</feature>
<dbReference type="Proteomes" id="UP000567179">
    <property type="component" value="Unassembled WGS sequence"/>
</dbReference>
<dbReference type="GO" id="GO:0070941">
    <property type="term" value="P:eisosome assembly"/>
    <property type="evidence" value="ECO:0007669"/>
    <property type="project" value="TreeGrafter"/>
</dbReference>
<dbReference type="InterPro" id="IPR028245">
    <property type="entry name" value="PIL1/LSP1"/>
</dbReference>
<dbReference type="GO" id="GO:0006897">
    <property type="term" value="P:endocytosis"/>
    <property type="evidence" value="ECO:0007669"/>
    <property type="project" value="TreeGrafter"/>
</dbReference>
<feature type="region of interest" description="Disordered" evidence="2">
    <location>
        <begin position="285"/>
        <end position="379"/>
    </location>
</feature>
<name>A0A8H5AVH4_9AGAR</name>
<dbReference type="AlphaFoldDB" id="A0A8H5AVH4"/>
<evidence type="ECO:0000256" key="2">
    <source>
        <dbReference type="SAM" id="MobiDB-lite"/>
    </source>
</evidence>
<gene>
    <name evidence="3" type="ORF">D9619_003202</name>
</gene>
<dbReference type="PANTHER" id="PTHR31962:SF1">
    <property type="entry name" value="SPHINGOLIPID LONG CHAIN BASE-RESPONSIVE PROTEIN PIL1"/>
    <property type="match status" value="1"/>
</dbReference>
<feature type="region of interest" description="Disordered" evidence="2">
    <location>
        <begin position="424"/>
        <end position="570"/>
    </location>
</feature>
<evidence type="ECO:0000313" key="4">
    <source>
        <dbReference type="Proteomes" id="UP000567179"/>
    </source>
</evidence>